<protein>
    <recommendedName>
        <fullName evidence="5">Myb-like domain-containing protein</fullName>
    </recommendedName>
</protein>
<accession>A0AAN8VL50</accession>
<dbReference type="GO" id="GO:0016887">
    <property type="term" value="F:ATP hydrolysis activity"/>
    <property type="evidence" value="ECO:0007669"/>
    <property type="project" value="TreeGrafter"/>
</dbReference>
<gene>
    <name evidence="3" type="ORF">RJ641_001535</name>
</gene>
<dbReference type="Proteomes" id="UP001370490">
    <property type="component" value="Unassembled WGS sequence"/>
</dbReference>
<name>A0AAN8VL50_9MAGN</name>
<dbReference type="GO" id="GO:0003682">
    <property type="term" value="F:chromatin binding"/>
    <property type="evidence" value="ECO:0007669"/>
    <property type="project" value="TreeGrafter"/>
</dbReference>
<evidence type="ECO:0000313" key="3">
    <source>
        <dbReference type="EMBL" id="KAK6931911.1"/>
    </source>
</evidence>
<feature type="region of interest" description="Disordered" evidence="2">
    <location>
        <begin position="204"/>
        <end position="224"/>
    </location>
</feature>
<comment type="caution">
    <text evidence="3">The sequence shown here is derived from an EMBL/GenBank/DDBJ whole genome shotgun (WGS) entry which is preliminary data.</text>
</comment>
<feature type="compositionally biased region" description="Polar residues" evidence="2">
    <location>
        <begin position="167"/>
        <end position="183"/>
    </location>
</feature>
<evidence type="ECO:0000256" key="2">
    <source>
        <dbReference type="SAM" id="MobiDB-lite"/>
    </source>
</evidence>
<dbReference type="PANTHER" id="PTHR45623:SF28">
    <property type="entry name" value="PROTEIN CHROMATIN REMODELING 4"/>
    <property type="match status" value="1"/>
</dbReference>
<reference evidence="3 4" key="1">
    <citation type="submission" date="2023-12" db="EMBL/GenBank/DDBJ databases">
        <title>A high-quality genome assembly for Dillenia turbinata (Dilleniales).</title>
        <authorList>
            <person name="Chanderbali A."/>
        </authorList>
    </citation>
    <scope>NUCLEOTIDE SEQUENCE [LARGE SCALE GENOMIC DNA]</scope>
    <source>
        <strain evidence="3">LSX21</strain>
        <tissue evidence="3">Leaf</tissue>
    </source>
</reference>
<dbReference type="PANTHER" id="PTHR45623">
    <property type="entry name" value="CHROMODOMAIN-HELICASE-DNA-BINDING PROTEIN 3-RELATED-RELATED"/>
    <property type="match status" value="1"/>
</dbReference>
<organism evidence="3 4">
    <name type="scientific">Dillenia turbinata</name>
    <dbReference type="NCBI Taxonomy" id="194707"/>
    <lineage>
        <taxon>Eukaryota</taxon>
        <taxon>Viridiplantae</taxon>
        <taxon>Streptophyta</taxon>
        <taxon>Embryophyta</taxon>
        <taxon>Tracheophyta</taxon>
        <taxon>Spermatophyta</taxon>
        <taxon>Magnoliopsida</taxon>
        <taxon>eudicotyledons</taxon>
        <taxon>Gunneridae</taxon>
        <taxon>Pentapetalae</taxon>
        <taxon>Dilleniales</taxon>
        <taxon>Dilleniaceae</taxon>
        <taxon>Dillenia</taxon>
    </lineage>
</organism>
<feature type="region of interest" description="Disordered" evidence="2">
    <location>
        <begin position="1"/>
        <end position="62"/>
    </location>
</feature>
<feature type="region of interest" description="Disordered" evidence="2">
    <location>
        <begin position="653"/>
        <end position="692"/>
    </location>
</feature>
<dbReference type="GO" id="GO:0000785">
    <property type="term" value="C:chromatin"/>
    <property type="evidence" value="ECO:0007669"/>
    <property type="project" value="TreeGrafter"/>
</dbReference>
<dbReference type="Gene3D" id="1.10.10.60">
    <property type="entry name" value="Homeodomain-like"/>
    <property type="match status" value="1"/>
</dbReference>
<dbReference type="InterPro" id="IPR009057">
    <property type="entry name" value="Homeodomain-like_sf"/>
</dbReference>
<dbReference type="GO" id="GO:0042393">
    <property type="term" value="F:histone binding"/>
    <property type="evidence" value="ECO:0007669"/>
    <property type="project" value="TreeGrafter"/>
</dbReference>
<feature type="compositionally biased region" description="Pro residues" evidence="2">
    <location>
        <begin position="730"/>
        <end position="744"/>
    </location>
</feature>
<dbReference type="CDD" id="cd11660">
    <property type="entry name" value="SANT_TRF"/>
    <property type="match status" value="1"/>
</dbReference>
<evidence type="ECO:0008006" key="5">
    <source>
        <dbReference type="Google" id="ProtNLM"/>
    </source>
</evidence>
<dbReference type="GO" id="GO:0140658">
    <property type="term" value="F:ATP-dependent chromatin remodeler activity"/>
    <property type="evidence" value="ECO:0007669"/>
    <property type="project" value="TreeGrafter"/>
</dbReference>
<dbReference type="GO" id="GO:0003677">
    <property type="term" value="F:DNA binding"/>
    <property type="evidence" value="ECO:0007669"/>
    <property type="project" value="TreeGrafter"/>
</dbReference>
<evidence type="ECO:0000256" key="1">
    <source>
        <dbReference type="ARBA" id="ARBA00023242"/>
    </source>
</evidence>
<dbReference type="SUPFAM" id="SSF46689">
    <property type="entry name" value="Homeodomain-like"/>
    <property type="match status" value="1"/>
</dbReference>
<feature type="region of interest" description="Disordered" evidence="2">
    <location>
        <begin position="730"/>
        <end position="756"/>
    </location>
</feature>
<keyword evidence="4" id="KW-1185">Reference proteome</keyword>
<dbReference type="EMBL" id="JBAMMX010000010">
    <property type="protein sequence ID" value="KAK6931911.1"/>
    <property type="molecule type" value="Genomic_DNA"/>
</dbReference>
<proteinExistence type="predicted"/>
<sequence>MHRWENYQNEEEAALGRGKRQRKAVSYREVFAPHPSETLSESGGEDEPGPEPEPVREYTPAGRAFKAKFARLRAKQKERIARRNTVGVSHYTAGTEALPRLTADDTSSGDAEGPKEKALLLALEENQIGHSPDVSRSKSDSALKKQYKHKHGNLDLSVRLLGHPDASHSSYNPQGNGHTNSITSSNLLPVLGLCAPNANQLELTNRQFPKSNDRRRKQETGPEFPFCLAPCSGTSNEVEIRVQETILGKIQLPDSLGDTLHQRLKNSVPDKVPFNPYPSAVSQDKTFESLTNTGALLSDFREKLMLPNLPFNEKLLPSFPVPPKNMPMPYPHPDLFPSLSLGTRVEALHDSMPDLQTMSLFPNLRFPMHDEPKYNRQEKEISPSLGLGHVPSMLPTFPENHRKVLQNIMMRTGSGSGNFLRKKAKIDGWTEDELDFLWIGVRRHGRGNWDAMLRDPRLKFSKYKTAEDLSARWEEEQCKILDCPAFPAPKLTKSLKSIKPSVFPNISDGMMARALHGTKLGHPKYKAHMTDIQLGFSNLSSNLPHNEPSNQFSVPYEHFSSIPSWKSDLFRTNFTGETSAGPLDRLRALRTHADQPFSFNPFGSSIGSLGLSCSSGTEFQRKDDEQGKIKCGTLPSFLDRSLEILRDSQNNFIGGASTSSELPPDPPRPSSSVHLKGKEVGASSSSKDKLPHWLRDAVSAPERTPDPELPPTVSAIAQSVRLLYGEENPAIPPFVAPGPPPSQPKDPRRSLRKKKRRLNLFKQAVPDVAGTSEDIWRNLPGEDMASSSIPLAPKFSDLNQSIGESPALASLETNLNLPLVSPSIMNLSSQKRSVGMSPSPEVLELVASCVAPGPQLPSTGGMASSSIHYNSLPLPRDAQPVKREEKLTGLADASVDQKSKHSSLCNWAGDRVKNAASADDSSKTLSDPSRVEKPDEEEVSSEGTLSHPHHTDGNES</sequence>
<feature type="region of interest" description="Disordered" evidence="2">
    <location>
        <begin position="914"/>
        <end position="956"/>
    </location>
</feature>
<dbReference type="GO" id="GO:0005634">
    <property type="term" value="C:nucleus"/>
    <property type="evidence" value="ECO:0007669"/>
    <property type="project" value="TreeGrafter"/>
</dbReference>
<feature type="region of interest" description="Disordered" evidence="2">
    <location>
        <begin position="164"/>
        <end position="183"/>
    </location>
</feature>
<keyword evidence="1" id="KW-0539">Nucleus</keyword>
<dbReference type="AlphaFoldDB" id="A0AAN8VL50"/>
<evidence type="ECO:0000313" key="4">
    <source>
        <dbReference type="Proteomes" id="UP001370490"/>
    </source>
</evidence>